<keyword evidence="5" id="KW-0325">Glycoprotein</keyword>
<reference evidence="8" key="1">
    <citation type="submission" date="2017-02" db="UniProtKB">
        <authorList>
            <consortium name="WormBaseParasite"/>
        </authorList>
    </citation>
    <scope>IDENTIFICATION</scope>
</reference>
<dbReference type="InterPro" id="IPR008758">
    <property type="entry name" value="Peptidase_S28"/>
</dbReference>
<accession>A0A0M3J1U0</accession>
<evidence type="ECO:0000313" key="7">
    <source>
        <dbReference type="Proteomes" id="UP000267096"/>
    </source>
</evidence>
<keyword evidence="4" id="KW-0378">Hydrolase</keyword>
<dbReference type="GO" id="GO:0070008">
    <property type="term" value="F:serine-type exopeptidase activity"/>
    <property type="evidence" value="ECO:0007669"/>
    <property type="project" value="InterPro"/>
</dbReference>
<evidence type="ECO:0000313" key="6">
    <source>
        <dbReference type="EMBL" id="VDK18694.1"/>
    </source>
</evidence>
<keyword evidence="3" id="KW-0732">Signal</keyword>
<dbReference type="InterPro" id="IPR029058">
    <property type="entry name" value="AB_hydrolase_fold"/>
</dbReference>
<dbReference type="GO" id="GO:0008239">
    <property type="term" value="F:dipeptidyl-peptidase activity"/>
    <property type="evidence" value="ECO:0007669"/>
    <property type="project" value="TreeGrafter"/>
</dbReference>
<dbReference type="PANTHER" id="PTHR11010">
    <property type="entry name" value="PROTEASE S28 PRO-X CARBOXYPEPTIDASE-RELATED"/>
    <property type="match status" value="1"/>
</dbReference>
<dbReference type="Proteomes" id="UP000267096">
    <property type="component" value="Unassembled WGS sequence"/>
</dbReference>
<evidence type="ECO:0000256" key="3">
    <source>
        <dbReference type="ARBA" id="ARBA00022729"/>
    </source>
</evidence>
<protein>
    <submittedName>
        <fullName evidence="8">Serine protease K12H4.7</fullName>
    </submittedName>
</protein>
<sequence length="308" mass="35261">MLEHRYYGESWPTPDQSTENLKWLTSQQALADLAQFIMTMNKERNLVNPQWITFGGSYPGMLSAWFRQFYPELSVGALASSAPIGAKVDFYEYLIVVANSLRFFNPKCADNVGKAFDEMHKLSLTQEGRQNLTKIFTLKPEWTARSTITDIDMQNFFSNIYGNFQGAVQYNNDNSGKHAIGGGINDVCKYMVNNAKTPIENVADVNAYIATFWDGYFNYTDNRYQNYVDYLKDITAMSASRSWTYQTCNEFGFFQSTDIGKNMFGAPTPVNFFIDTCRDAFGPTFTPKFVYEANEKSHNYYGGVEYYH</sequence>
<dbReference type="PANTHER" id="PTHR11010:SF101">
    <property type="entry name" value="SERINE PROTEASE F56F10.1-RELATED"/>
    <property type="match status" value="1"/>
</dbReference>
<name>A0A0M3J1U0_ANISI</name>
<evidence type="ECO:0000256" key="1">
    <source>
        <dbReference type="ARBA" id="ARBA00011079"/>
    </source>
</evidence>
<evidence type="ECO:0000256" key="5">
    <source>
        <dbReference type="ARBA" id="ARBA00023180"/>
    </source>
</evidence>
<organism evidence="8">
    <name type="scientific">Anisakis simplex</name>
    <name type="common">Herring worm</name>
    <dbReference type="NCBI Taxonomy" id="6269"/>
    <lineage>
        <taxon>Eukaryota</taxon>
        <taxon>Metazoa</taxon>
        <taxon>Ecdysozoa</taxon>
        <taxon>Nematoda</taxon>
        <taxon>Chromadorea</taxon>
        <taxon>Rhabditida</taxon>
        <taxon>Spirurina</taxon>
        <taxon>Ascaridomorpha</taxon>
        <taxon>Ascaridoidea</taxon>
        <taxon>Anisakidae</taxon>
        <taxon>Anisakis</taxon>
        <taxon>Anisakis simplex complex</taxon>
    </lineage>
</organism>
<dbReference type="SUPFAM" id="SSF53474">
    <property type="entry name" value="alpha/beta-Hydrolases"/>
    <property type="match status" value="1"/>
</dbReference>
<keyword evidence="7" id="KW-1185">Reference proteome</keyword>
<dbReference type="EMBL" id="UYRR01001415">
    <property type="protein sequence ID" value="VDK18694.1"/>
    <property type="molecule type" value="Genomic_DNA"/>
</dbReference>
<evidence type="ECO:0000256" key="2">
    <source>
        <dbReference type="ARBA" id="ARBA00022670"/>
    </source>
</evidence>
<proteinExistence type="inferred from homology"/>
<evidence type="ECO:0000313" key="8">
    <source>
        <dbReference type="WBParaSite" id="ASIM_0000149301-mRNA-1"/>
    </source>
</evidence>
<dbReference type="Gene3D" id="3.40.50.1820">
    <property type="entry name" value="alpha/beta hydrolase"/>
    <property type="match status" value="2"/>
</dbReference>
<dbReference type="OrthoDB" id="1735038at2759"/>
<reference evidence="6 7" key="2">
    <citation type="submission" date="2018-11" db="EMBL/GenBank/DDBJ databases">
        <authorList>
            <consortium name="Pathogen Informatics"/>
        </authorList>
    </citation>
    <scope>NUCLEOTIDE SEQUENCE [LARGE SCALE GENOMIC DNA]</scope>
</reference>
<comment type="similarity">
    <text evidence="1">Belongs to the peptidase S28 family.</text>
</comment>
<gene>
    <name evidence="6" type="ORF">ASIM_LOCUS1373</name>
</gene>
<dbReference type="GO" id="GO:0006508">
    <property type="term" value="P:proteolysis"/>
    <property type="evidence" value="ECO:0007669"/>
    <property type="project" value="UniProtKB-KW"/>
</dbReference>
<dbReference type="WBParaSite" id="ASIM_0000149301-mRNA-1">
    <property type="protein sequence ID" value="ASIM_0000149301-mRNA-1"/>
    <property type="gene ID" value="ASIM_0000149301"/>
</dbReference>
<evidence type="ECO:0000256" key="4">
    <source>
        <dbReference type="ARBA" id="ARBA00022801"/>
    </source>
</evidence>
<keyword evidence="2" id="KW-0645">Protease</keyword>
<dbReference type="AlphaFoldDB" id="A0A0M3J1U0"/>
<dbReference type="Pfam" id="PF05577">
    <property type="entry name" value="Peptidase_S28"/>
    <property type="match status" value="1"/>
</dbReference>